<proteinExistence type="predicted"/>
<dbReference type="GO" id="GO:0046872">
    <property type="term" value="F:metal ion binding"/>
    <property type="evidence" value="ECO:0007669"/>
    <property type="project" value="UniProtKB-KW"/>
</dbReference>
<dbReference type="PRINTS" id="PR00371">
    <property type="entry name" value="FPNCR"/>
</dbReference>
<dbReference type="InterPro" id="IPR017927">
    <property type="entry name" value="FAD-bd_FR_type"/>
</dbReference>
<dbReference type="PANTHER" id="PTHR43513:SF3">
    <property type="entry name" value="DIHYDROOROTATE DEHYDROGENASE B (NAD(+)), ELECTRON TRANSFER SUBUNIT-RELATED"/>
    <property type="match status" value="1"/>
</dbReference>
<dbReference type="InterPro" id="IPR050353">
    <property type="entry name" value="PyrK_electron_transfer"/>
</dbReference>
<dbReference type="AlphaFoldDB" id="A0A9Q9MNW6"/>
<gene>
    <name evidence="3" type="ORF">Daura_30975</name>
</gene>
<feature type="domain" description="FAD-binding FR-type" evidence="2">
    <location>
        <begin position="1"/>
        <end position="97"/>
    </location>
</feature>
<dbReference type="PIRSF" id="PIRSF006816">
    <property type="entry name" value="Cyc3_hyd_g"/>
    <property type="match status" value="1"/>
</dbReference>
<protein>
    <submittedName>
        <fullName evidence="3">FAD/NAD(P)-binding protein</fullName>
    </submittedName>
</protein>
<dbReference type="GO" id="GO:0051537">
    <property type="term" value="F:2 iron, 2 sulfur cluster binding"/>
    <property type="evidence" value="ECO:0007669"/>
    <property type="project" value="UniProtKB-KW"/>
</dbReference>
<dbReference type="SUPFAM" id="SSF63380">
    <property type="entry name" value="Riboflavin synthase domain-like"/>
    <property type="match status" value="1"/>
</dbReference>
<sequence length="268" mass="28560">MTPARYRVVDRSWDTADTVTVALEPVDEPLPVFRPGQFAMLYAFGVGEVPISVSGRYGAGGLLHTIRAVGATTRALCHAEPGHVLGVRGPFGHGWDLPAPAGADLVVVAGGLGLAPLRPVVRHAVACRDRYRGVAVLIGGRTPQDLLYPGEYESWRSAGVDVFVTVDRAAAGWTGHVGVVTALFDHLRGRPAETSAYVCGPEIMMRFAARGLTDRGVPADRVWLSLERNMHCGLGHCGHCQLGPLLLCRDGPVARFDAAGPLLMTKEL</sequence>
<dbReference type="GO" id="GO:0006221">
    <property type="term" value="P:pyrimidine nucleotide biosynthetic process"/>
    <property type="evidence" value="ECO:0007669"/>
    <property type="project" value="InterPro"/>
</dbReference>
<evidence type="ECO:0000256" key="1">
    <source>
        <dbReference type="PIRSR" id="PIRSR006816-2"/>
    </source>
</evidence>
<dbReference type="InterPro" id="IPR001709">
    <property type="entry name" value="Flavoprot_Pyr_Nucl_cyt_Rdtase"/>
</dbReference>
<keyword evidence="1" id="KW-0408">Iron</keyword>
<dbReference type="InterPro" id="IPR001433">
    <property type="entry name" value="OxRdtase_FAD/NAD-bd"/>
</dbReference>
<dbReference type="GO" id="GO:0050660">
    <property type="term" value="F:flavin adenine dinucleotide binding"/>
    <property type="evidence" value="ECO:0007669"/>
    <property type="project" value="InterPro"/>
</dbReference>
<dbReference type="GO" id="GO:0016491">
    <property type="term" value="F:oxidoreductase activity"/>
    <property type="evidence" value="ECO:0007669"/>
    <property type="project" value="InterPro"/>
</dbReference>
<accession>A0A9Q9MNW6</accession>
<keyword evidence="4" id="KW-1185">Reference proteome</keyword>
<dbReference type="KEGG" id="daur:Daura_30975"/>
<dbReference type="InterPro" id="IPR039261">
    <property type="entry name" value="FNR_nucleotide-bd"/>
</dbReference>
<dbReference type="Proteomes" id="UP001058003">
    <property type="component" value="Chromosome"/>
</dbReference>
<dbReference type="PRINTS" id="PR00410">
    <property type="entry name" value="PHEHYDRXLASE"/>
</dbReference>
<dbReference type="PROSITE" id="PS51384">
    <property type="entry name" value="FAD_FR"/>
    <property type="match status" value="1"/>
</dbReference>
<keyword evidence="1" id="KW-0001">2Fe-2S</keyword>
<dbReference type="InterPro" id="IPR019480">
    <property type="entry name" value="Dihydroorotate_DH_Fe-S-bd"/>
</dbReference>
<dbReference type="EMBL" id="CP073767">
    <property type="protein sequence ID" value="UWZ59846.1"/>
    <property type="molecule type" value="Genomic_DNA"/>
</dbReference>
<organism evidence="3 4">
    <name type="scientific">Dactylosporangium aurantiacum</name>
    <dbReference type="NCBI Taxonomy" id="35754"/>
    <lineage>
        <taxon>Bacteria</taxon>
        <taxon>Bacillati</taxon>
        <taxon>Actinomycetota</taxon>
        <taxon>Actinomycetes</taxon>
        <taxon>Micromonosporales</taxon>
        <taxon>Micromonosporaceae</taxon>
        <taxon>Dactylosporangium</taxon>
    </lineage>
</organism>
<dbReference type="Pfam" id="PF10418">
    <property type="entry name" value="DHODB_Fe-S_bind"/>
    <property type="match status" value="1"/>
</dbReference>
<dbReference type="Pfam" id="PF00175">
    <property type="entry name" value="NAD_binding_1"/>
    <property type="match status" value="1"/>
</dbReference>
<feature type="binding site" evidence="1">
    <location>
        <position position="237"/>
    </location>
    <ligand>
        <name>[2Fe-2S] cluster</name>
        <dbReference type="ChEBI" id="CHEBI:190135"/>
    </ligand>
</feature>
<dbReference type="Gene3D" id="3.40.50.80">
    <property type="entry name" value="Nucleotide-binding domain of ferredoxin-NADP reductase (FNR) module"/>
    <property type="match status" value="1"/>
</dbReference>
<dbReference type="PANTHER" id="PTHR43513">
    <property type="entry name" value="DIHYDROOROTATE DEHYDROGENASE B (NAD(+)), ELECTRON TRANSFER SUBUNIT"/>
    <property type="match status" value="1"/>
</dbReference>
<feature type="binding site" evidence="1">
    <location>
        <position position="232"/>
    </location>
    <ligand>
        <name>[2Fe-2S] cluster</name>
        <dbReference type="ChEBI" id="CHEBI:190135"/>
    </ligand>
</feature>
<evidence type="ECO:0000313" key="3">
    <source>
        <dbReference type="EMBL" id="UWZ59846.1"/>
    </source>
</evidence>
<dbReference type="SUPFAM" id="SSF52343">
    <property type="entry name" value="Ferredoxin reductase-like, C-terminal NADP-linked domain"/>
    <property type="match status" value="1"/>
</dbReference>
<evidence type="ECO:0000313" key="4">
    <source>
        <dbReference type="Proteomes" id="UP001058003"/>
    </source>
</evidence>
<feature type="binding site" evidence="1">
    <location>
        <position position="248"/>
    </location>
    <ligand>
        <name>[2Fe-2S] cluster</name>
        <dbReference type="ChEBI" id="CHEBI:190135"/>
    </ligand>
</feature>
<evidence type="ECO:0000259" key="2">
    <source>
        <dbReference type="PROSITE" id="PS51384"/>
    </source>
</evidence>
<dbReference type="Gene3D" id="2.40.30.10">
    <property type="entry name" value="Translation factors"/>
    <property type="match status" value="1"/>
</dbReference>
<feature type="binding site" evidence="1">
    <location>
        <position position="240"/>
    </location>
    <ligand>
        <name>[2Fe-2S] cluster</name>
        <dbReference type="ChEBI" id="CHEBI:190135"/>
    </ligand>
</feature>
<keyword evidence="1" id="KW-0411">Iron-sulfur</keyword>
<comment type="cofactor">
    <cofactor evidence="1">
        <name>[2Fe-2S] cluster</name>
        <dbReference type="ChEBI" id="CHEBI:190135"/>
    </cofactor>
    <text evidence="1">Binds 1 [2Fe-2S] cluster per subunit.</text>
</comment>
<name>A0A9Q9MNW6_9ACTN</name>
<reference evidence="3" key="1">
    <citation type="submission" date="2021-04" db="EMBL/GenBank/DDBJ databases">
        <title>Dactylosporangium aurantiacum NRRL B-8018 full assembly.</title>
        <authorList>
            <person name="Hartkoorn R.C."/>
            <person name="Beaudoing E."/>
            <person name="Hot D."/>
        </authorList>
    </citation>
    <scope>NUCLEOTIDE SEQUENCE</scope>
    <source>
        <strain evidence="3">NRRL B-8018</strain>
    </source>
</reference>
<keyword evidence="1" id="KW-0479">Metal-binding</keyword>
<dbReference type="InterPro" id="IPR017938">
    <property type="entry name" value="Riboflavin_synthase-like_b-brl"/>
</dbReference>
<dbReference type="InterPro" id="IPR012165">
    <property type="entry name" value="Cyt_c3_hydrogenase_gsu"/>
</dbReference>
<dbReference type="CDD" id="cd06221">
    <property type="entry name" value="sulfite_reductase_like"/>
    <property type="match status" value="1"/>
</dbReference>